<keyword evidence="3 10" id="KW-0812">Transmembrane</keyword>
<evidence type="ECO:0000256" key="9">
    <source>
        <dbReference type="ARBA" id="ARBA00023136"/>
    </source>
</evidence>
<evidence type="ECO:0000256" key="5">
    <source>
        <dbReference type="ARBA" id="ARBA00022741"/>
    </source>
</evidence>
<dbReference type="InterPro" id="IPR001757">
    <property type="entry name" value="P_typ_ATPase"/>
</dbReference>
<sequence length="738" mass="75811">MSCASCVARVDRALAGVPGVREVAVNLATEEATIEVDGAEPTAEALARTATEAGYPATVLQVRVPEAAEDRRTEEAEGLARQTWVAGLLALPVVVLEMGSHMVPAFHHFVMQTIGTQQSWWIQALLTAAILVGPGRAFYTRGVAALLHRAPDMNSLVAVGTSAAYGYSLCVLLAPGLLPAAAQVVYFEAAAVIVFFILLGRSLEARAKGRTGTAIRALLQLQPKTAQVVRDGRAQTVPVAEIEPGDVILLRPGERVPVDAVVTEGQSHLDESMITGEPIPVEKQAGDPVTGGTINGPGSLTLQATRVGADTLLAGIVRMVQDAQGAKLPIQALVDRVTLWFVPTVLGIAGATVLIWLAVGPAPVISYALVAGVAVLIIACPCAMGLATPTSIMVATGRAAELGVLFRKGDALQALADVDVIAFDKTGTLTEGAPVLSVFEPLGEFDADTALSYVAAVEARVEHPVAHAVVQAARTAGLTVPQAHAIKALSGHGAIGEVEGQRVLVGSEALMAENGIALGDALDAANARAASGETVFFAAIGDVPAALISVTDQIKPNAAEVIARLHAQGLRVAMITGDKQETADAVAHQIGIDDLIARVLPEGKTAALETIQQGGAKVAFVGDGINDAPALAKADVGIAIGSGTDIAIGAADVVLMSGDLRGVETALGVSRAAMRNIRQNLFWAFAYNAALIPVAAGALYASLGLLLSPQLAAAAMALSSLFVLSNALRLRGLKREAA</sequence>
<comment type="caution">
    <text evidence="12">The sequence shown here is derived from an EMBL/GenBank/DDBJ whole genome shotgun (WGS) entry which is preliminary data.</text>
</comment>
<dbReference type="NCBIfam" id="TIGR01511">
    <property type="entry name" value="ATPase-IB1_Cu"/>
    <property type="match status" value="1"/>
</dbReference>
<feature type="transmembrane region" description="Helical" evidence="10">
    <location>
        <begin position="365"/>
        <end position="388"/>
    </location>
</feature>
<feature type="transmembrane region" description="Helical" evidence="10">
    <location>
        <begin position="120"/>
        <end position="139"/>
    </location>
</feature>
<keyword evidence="10" id="KW-1003">Cell membrane</keyword>
<reference evidence="12 13" key="1">
    <citation type="submission" date="2022-04" db="EMBL/GenBank/DDBJ databases">
        <title>Roseobacter sp. WL0113 is a bacterium isolated from neritic sediment.</title>
        <authorList>
            <person name="Wang L."/>
            <person name="He W."/>
            <person name="Zhang D.-F."/>
        </authorList>
    </citation>
    <scope>NUCLEOTIDE SEQUENCE [LARGE SCALE GENOMIC DNA]</scope>
    <source>
        <strain evidence="12 13">WL0113</strain>
    </source>
</reference>
<keyword evidence="6 10" id="KW-0067">ATP-binding</keyword>
<dbReference type="SFLD" id="SFLDS00003">
    <property type="entry name" value="Haloacid_Dehalogenase"/>
    <property type="match status" value="1"/>
</dbReference>
<evidence type="ECO:0000313" key="13">
    <source>
        <dbReference type="Proteomes" id="UP001208690"/>
    </source>
</evidence>
<proteinExistence type="inferred from homology"/>
<dbReference type="InterPro" id="IPR006121">
    <property type="entry name" value="HMA_dom"/>
</dbReference>
<dbReference type="SFLD" id="SFLDG00002">
    <property type="entry name" value="C1.7:_P-type_atpase_like"/>
    <property type="match status" value="1"/>
</dbReference>
<dbReference type="InterPro" id="IPR036163">
    <property type="entry name" value="HMA_dom_sf"/>
</dbReference>
<dbReference type="InterPro" id="IPR044492">
    <property type="entry name" value="P_typ_ATPase_HD_dom"/>
</dbReference>
<organism evidence="12 13">
    <name type="scientific">Roseobacter sinensis</name>
    <dbReference type="NCBI Taxonomy" id="2931391"/>
    <lineage>
        <taxon>Bacteria</taxon>
        <taxon>Pseudomonadati</taxon>
        <taxon>Pseudomonadota</taxon>
        <taxon>Alphaproteobacteria</taxon>
        <taxon>Rhodobacterales</taxon>
        <taxon>Roseobacteraceae</taxon>
        <taxon>Roseobacter</taxon>
    </lineage>
</organism>
<evidence type="ECO:0000256" key="10">
    <source>
        <dbReference type="RuleBase" id="RU362081"/>
    </source>
</evidence>
<protein>
    <submittedName>
        <fullName evidence="12">Heavy metal translocating P-type ATPase</fullName>
    </submittedName>
</protein>
<dbReference type="Proteomes" id="UP001208690">
    <property type="component" value="Unassembled WGS sequence"/>
</dbReference>
<keyword evidence="13" id="KW-1185">Reference proteome</keyword>
<feature type="transmembrane region" description="Helical" evidence="10">
    <location>
        <begin position="79"/>
        <end position="100"/>
    </location>
</feature>
<evidence type="ECO:0000256" key="7">
    <source>
        <dbReference type="ARBA" id="ARBA00022967"/>
    </source>
</evidence>
<name>A0ABT3B8T1_9RHOB</name>
<dbReference type="PROSITE" id="PS50846">
    <property type="entry name" value="HMA_2"/>
    <property type="match status" value="1"/>
</dbReference>
<dbReference type="SUPFAM" id="SSF81653">
    <property type="entry name" value="Calcium ATPase, transduction domain A"/>
    <property type="match status" value="1"/>
</dbReference>
<dbReference type="PRINTS" id="PR00119">
    <property type="entry name" value="CATATPASE"/>
</dbReference>
<evidence type="ECO:0000313" key="12">
    <source>
        <dbReference type="EMBL" id="MCV3269972.1"/>
    </source>
</evidence>
<evidence type="ECO:0000256" key="4">
    <source>
        <dbReference type="ARBA" id="ARBA00022723"/>
    </source>
</evidence>
<keyword evidence="7" id="KW-1278">Translocase</keyword>
<dbReference type="InterPro" id="IPR036412">
    <property type="entry name" value="HAD-like_sf"/>
</dbReference>
<dbReference type="Pfam" id="PF00403">
    <property type="entry name" value="HMA"/>
    <property type="match status" value="1"/>
</dbReference>
<gene>
    <name evidence="12" type="ORF">MUB52_00895</name>
</gene>
<evidence type="ECO:0000256" key="1">
    <source>
        <dbReference type="ARBA" id="ARBA00004127"/>
    </source>
</evidence>
<feature type="domain" description="HMA" evidence="11">
    <location>
        <begin position="1"/>
        <end position="58"/>
    </location>
</feature>
<dbReference type="NCBIfam" id="TIGR01525">
    <property type="entry name" value="ATPase-IB_hvy"/>
    <property type="match status" value="1"/>
</dbReference>
<dbReference type="SUPFAM" id="SSF55008">
    <property type="entry name" value="HMA, heavy metal-associated domain"/>
    <property type="match status" value="1"/>
</dbReference>
<feature type="transmembrane region" description="Helical" evidence="10">
    <location>
        <begin position="180"/>
        <end position="200"/>
    </location>
</feature>
<dbReference type="PANTHER" id="PTHR43520">
    <property type="entry name" value="ATP7, ISOFORM B"/>
    <property type="match status" value="1"/>
</dbReference>
<dbReference type="Gene3D" id="2.70.150.10">
    <property type="entry name" value="Calcium-transporting ATPase, cytoplasmic transduction domain A"/>
    <property type="match status" value="1"/>
</dbReference>
<dbReference type="InterPro" id="IPR023298">
    <property type="entry name" value="ATPase_P-typ_TM_dom_sf"/>
</dbReference>
<comment type="subcellular location">
    <subcellularLocation>
        <location evidence="10">Cell membrane</location>
    </subcellularLocation>
    <subcellularLocation>
        <location evidence="1">Endomembrane system</location>
        <topology evidence="1">Multi-pass membrane protein</topology>
    </subcellularLocation>
</comment>
<dbReference type="CDD" id="cd00371">
    <property type="entry name" value="HMA"/>
    <property type="match status" value="1"/>
</dbReference>
<dbReference type="NCBIfam" id="TIGR01494">
    <property type="entry name" value="ATPase_P-type"/>
    <property type="match status" value="1"/>
</dbReference>
<dbReference type="InterPro" id="IPR018303">
    <property type="entry name" value="ATPase_P-typ_P_site"/>
</dbReference>
<dbReference type="InterPro" id="IPR027256">
    <property type="entry name" value="P-typ_ATPase_IB"/>
</dbReference>
<dbReference type="Pfam" id="PF00122">
    <property type="entry name" value="E1-E2_ATPase"/>
    <property type="match status" value="1"/>
</dbReference>
<evidence type="ECO:0000256" key="3">
    <source>
        <dbReference type="ARBA" id="ARBA00022692"/>
    </source>
</evidence>
<keyword evidence="5 10" id="KW-0547">Nucleotide-binding</keyword>
<evidence type="ECO:0000256" key="8">
    <source>
        <dbReference type="ARBA" id="ARBA00022989"/>
    </source>
</evidence>
<dbReference type="InterPro" id="IPR023299">
    <property type="entry name" value="ATPase_P-typ_cyto_dom_N"/>
</dbReference>
<dbReference type="PANTHER" id="PTHR43520:SF8">
    <property type="entry name" value="P-TYPE CU(+) TRANSPORTER"/>
    <property type="match status" value="1"/>
</dbReference>
<dbReference type="CDD" id="cd02094">
    <property type="entry name" value="P-type_ATPase_Cu-like"/>
    <property type="match status" value="1"/>
</dbReference>
<dbReference type="PRINTS" id="PR00943">
    <property type="entry name" value="CUATPASE"/>
</dbReference>
<evidence type="ECO:0000256" key="2">
    <source>
        <dbReference type="ARBA" id="ARBA00006024"/>
    </source>
</evidence>
<comment type="similarity">
    <text evidence="2 10">Belongs to the cation transport ATPase (P-type) (TC 3.A.3) family. Type IB subfamily.</text>
</comment>
<dbReference type="PROSITE" id="PS00154">
    <property type="entry name" value="ATPASE_E1_E2"/>
    <property type="match status" value="1"/>
</dbReference>
<dbReference type="InterPro" id="IPR008250">
    <property type="entry name" value="ATPase_P-typ_transduc_dom_A_sf"/>
</dbReference>
<feature type="transmembrane region" description="Helical" evidence="10">
    <location>
        <begin position="337"/>
        <end position="359"/>
    </location>
</feature>
<feature type="transmembrane region" description="Helical" evidence="10">
    <location>
        <begin position="707"/>
        <end position="728"/>
    </location>
</feature>
<dbReference type="SUPFAM" id="SSF81665">
    <property type="entry name" value="Calcium ATPase, transmembrane domain M"/>
    <property type="match status" value="1"/>
</dbReference>
<feature type="transmembrane region" description="Helical" evidence="10">
    <location>
        <begin position="151"/>
        <end position="174"/>
    </location>
</feature>
<evidence type="ECO:0000256" key="6">
    <source>
        <dbReference type="ARBA" id="ARBA00022840"/>
    </source>
</evidence>
<dbReference type="Pfam" id="PF00702">
    <property type="entry name" value="Hydrolase"/>
    <property type="match status" value="1"/>
</dbReference>
<dbReference type="SFLD" id="SFLDF00027">
    <property type="entry name" value="p-type_atpase"/>
    <property type="match status" value="1"/>
</dbReference>
<dbReference type="SUPFAM" id="SSF56784">
    <property type="entry name" value="HAD-like"/>
    <property type="match status" value="1"/>
</dbReference>
<feature type="transmembrane region" description="Helical" evidence="10">
    <location>
        <begin position="681"/>
        <end position="701"/>
    </location>
</feature>
<accession>A0ABT3B8T1</accession>
<keyword evidence="9 10" id="KW-0472">Membrane</keyword>
<dbReference type="InterPro" id="IPR059000">
    <property type="entry name" value="ATPase_P-type_domA"/>
</dbReference>
<dbReference type="Gene3D" id="3.40.1110.10">
    <property type="entry name" value="Calcium-transporting ATPase, cytoplasmic domain N"/>
    <property type="match status" value="1"/>
</dbReference>
<dbReference type="Gene3D" id="3.30.70.100">
    <property type="match status" value="1"/>
</dbReference>
<dbReference type="InterPro" id="IPR023214">
    <property type="entry name" value="HAD_sf"/>
</dbReference>
<keyword evidence="8 10" id="KW-1133">Transmembrane helix</keyword>
<dbReference type="EMBL" id="JALIEB010000001">
    <property type="protein sequence ID" value="MCV3269972.1"/>
    <property type="molecule type" value="Genomic_DNA"/>
</dbReference>
<keyword evidence="4 10" id="KW-0479">Metal-binding</keyword>
<dbReference type="Gene3D" id="3.40.50.1000">
    <property type="entry name" value="HAD superfamily/HAD-like"/>
    <property type="match status" value="1"/>
</dbReference>
<evidence type="ECO:0000259" key="11">
    <source>
        <dbReference type="PROSITE" id="PS50846"/>
    </source>
</evidence>